<reference evidence="2" key="2">
    <citation type="submission" date="2023-06" db="EMBL/GenBank/DDBJ databases">
        <authorList>
            <consortium name="Lawrence Berkeley National Laboratory"/>
            <person name="Haridas S."/>
            <person name="Hensen N."/>
            <person name="Bonometti L."/>
            <person name="Westerberg I."/>
            <person name="Brannstrom I.O."/>
            <person name="Guillou S."/>
            <person name="Cros-Aarteil S."/>
            <person name="Calhoun S."/>
            <person name="Kuo A."/>
            <person name="Mondo S."/>
            <person name="Pangilinan J."/>
            <person name="Riley R."/>
            <person name="Labutti K."/>
            <person name="Andreopoulos B."/>
            <person name="Lipzen A."/>
            <person name="Chen C."/>
            <person name="Yanf M."/>
            <person name="Daum C."/>
            <person name="Ng V."/>
            <person name="Clum A."/>
            <person name="Steindorff A."/>
            <person name="Ohm R."/>
            <person name="Martin F."/>
            <person name="Silar P."/>
            <person name="Natvig D."/>
            <person name="Lalanne C."/>
            <person name="Gautier V."/>
            <person name="Ament-Velasquez S.L."/>
            <person name="Kruys A."/>
            <person name="Hutchinson M.I."/>
            <person name="Powell A.J."/>
            <person name="Barry K."/>
            <person name="Miller A.N."/>
            <person name="Grigoriev I.V."/>
            <person name="Debuchy R."/>
            <person name="Gladieux P."/>
            <person name="Thoren M.H."/>
            <person name="Johannesson H."/>
        </authorList>
    </citation>
    <scope>NUCLEOTIDE SEQUENCE</scope>
    <source>
        <strain evidence="2">CBS 958.72</strain>
    </source>
</reference>
<name>A0AAE0K861_9PEZI</name>
<keyword evidence="3" id="KW-1185">Reference proteome</keyword>
<accession>A0AAE0K861</accession>
<comment type="caution">
    <text evidence="2">The sequence shown here is derived from an EMBL/GenBank/DDBJ whole genome shotgun (WGS) entry which is preliminary data.</text>
</comment>
<feature type="transmembrane region" description="Helical" evidence="1">
    <location>
        <begin position="78"/>
        <end position="94"/>
    </location>
</feature>
<keyword evidence="1" id="KW-1133">Transmembrane helix</keyword>
<evidence type="ECO:0000256" key="1">
    <source>
        <dbReference type="SAM" id="Phobius"/>
    </source>
</evidence>
<feature type="transmembrane region" description="Helical" evidence="1">
    <location>
        <begin position="41"/>
        <end position="58"/>
    </location>
</feature>
<protein>
    <submittedName>
        <fullName evidence="2">Uncharacterized protein</fullName>
    </submittedName>
</protein>
<dbReference type="Proteomes" id="UP001287356">
    <property type="component" value="Unassembled WGS sequence"/>
</dbReference>
<evidence type="ECO:0000313" key="3">
    <source>
        <dbReference type="Proteomes" id="UP001287356"/>
    </source>
</evidence>
<gene>
    <name evidence="2" type="ORF">B0T24DRAFT_630551</name>
</gene>
<proteinExistence type="predicted"/>
<dbReference type="EMBL" id="JAULSN010000005">
    <property type="protein sequence ID" value="KAK3371841.1"/>
    <property type="molecule type" value="Genomic_DNA"/>
</dbReference>
<dbReference type="AlphaFoldDB" id="A0AAE0K861"/>
<keyword evidence="1" id="KW-0472">Membrane</keyword>
<keyword evidence="1" id="KW-0812">Transmembrane</keyword>
<evidence type="ECO:0000313" key="2">
    <source>
        <dbReference type="EMBL" id="KAK3371841.1"/>
    </source>
</evidence>
<sequence length="96" mass="10689">MLSTLPKPTALSPAGPPFRYLYIKDVRIRSRGRDRASRPDGLACFLGGLSSLPLSFLLCRLPLSTFARDRPCADDDAVRVNLCVFFFISFILLLDP</sequence>
<organism evidence="2 3">
    <name type="scientific">Lasiosphaeria ovina</name>
    <dbReference type="NCBI Taxonomy" id="92902"/>
    <lineage>
        <taxon>Eukaryota</taxon>
        <taxon>Fungi</taxon>
        <taxon>Dikarya</taxon>
        <taxon>Ascomycota</taxon>
        <taxon>Pezizomycotina</taxon>
        <taxon>Sordariomycetes</taxon>
        <taxon>Sordariomycetidae</taxon>
        <taxon>Sordariales</taxon>
        <taxon>Lasiosphaeriaceae</taxon>
        <taxon>Lasiosphaeria</taxon>
    </lineage>
</organism>
<reference evidence="2" key="1">
    <citation type="journal article" date="2023" name="Mol. Phylogenet. Evol.">
        <title>Genome-scale phylogeny and comparative genomics of the fungal order Sordariales.</title>
        <authorList>
            <person name="Hensen N."/>
            <person name="Bonometti L."/>
            <person name="Westerberg I."/>
            <person name="Brannstrom I.O."/>
            <person name="Guillou S."/>
            <person name="Cros-Aarteil S."/>
            <person name="Calhoun S."/>
            <person name="Haridas S."/>
            <person name="Kuo A."/>
            <person name="Mondo S."/>
            <person name="Pangilinan J."/>
            <person name="Riley R."/>
            <person name="LaButti K."/>
            <person name="Andreopoulos B."/>
            <person name="Lipzen A."/>
            <person name="Chen C."/>
            <person name="Yan M."/>
            <person name="Daum C."/>
            <person name="Ng V."/>
            <person name="Clum A."/>
            <person name="Steindorff A."/>
            <person name="Ohm R.A."/>
            <person name="Martin F."/>
            <person name="Silar P."/>
            <person name="Natvig D.O."/>
            <person name="Lalanne C."/>
            <person name="Gautier V."/>
            <person name="Ament-Velasquez S.L."/>
            <person name="Kruys A."/>
            <person name="Hutchinson M.I."/>
            <person name="Powell A.J."/>
            <person name="Barry K."/>
            <person name="Miller A.N."/>
            <person name="Grigoriev I.V."/>
            <person name="Debuchy R."/>
            <person name="Gladieux P."/>
            <person name="Hiltunen Thoren M."/>
            <person name="Johannesson H."/>
        </authorList>
    </citation>
    <scope>NUCLEOTIDE SEQUENCE</scope>
    <source>
        <strain evidence="2">CBS 958.72</strain>
    </source>
</reference>